<evidence type="ECO:0000313" key="2">
    <source>
        <dbReference type="Proteomes" id="UP000001823"/>
    </source>
</evidence>
<sequence length="139" mass="15218">MINSNHPIENLMGTTMENIRDMIDVNTVVGDAIETRDGSYIIPISKVSFGFASGGSELPNKECEKIDDRFAFGGGSGAGVSVKPVAFLVLKGDSVRLLPVNQTNTYDRIVDNIPQIIEIFKDMGIKKCKDKKEDSNFCD</sequence>
<dbReference type="Proteomes" id="UP000001823">
    <property type="component" value="Chromosome"/>
</dbReference>
<name>A0A0H2YQ60_CLOP1</name>
<dbReference type="PANTHER" id="PTHR39162:SF1">
    <property type="entry name" value="SPORULATION PROTEIN YTFJ"/>
    <property type="match status" value="1"/>
</dbReference>
<accession>A0A0H2YQ60</accession>
<dbReference type="STRING" id="195103.CPF_2058"/>
<dbReference type="Pfam" id="PF09579">
    <property type="entry name" value="Spore_YtfJ"/>
    <property type="match status" value="1"/>
</dbReference>
<organism evidence="1 2">
    <name type="scientific">Clostridium perfringens (strain ATCC 13124 / DSM 756 / JCM 1290 / NCIMB 6125 / NCTC 8237 / Type A)</name>
    <dbReference type="NCBI Taxonomy" id="195103"/>
    <lineage>
        <taxon>Bacteria</taxon>
        <taxon>Bacillati</taxon>
        <taxon>Bacillota</taxon>
        <taxon>Clostridia</taxon>
        <taxon>Eubacteriales</taxon>
        <taxon>Clostridiaceae</taxon>
        <taxon>Clostridium</taxon>
    </lineage>
</organism>
<dbReference type="EMBL" id="CP000246">
    <property type="protein sequence ID" value="ABG82709.1"/>
    <property type="molecule type" value="Genomic_DNA"/>
</dbReference>
<reference evidence="1 2" key="1">
    <citation type="journal article" date="2006" name="Genome Res.">
        <title>Skewed genomic variability in strains of the toxigenic bacterial pathogen, Clostridium perfringens.</title>
        <authorList>
            <person name="Myers G.S."/>
            <person name="Rasko D.A."/>
            <person name="Cheung J.K."/>
            <person name="Ravel J."/>
            <person name="Seshadri R."/>
            <person name="Deboy R.T."/>
            <person name="Ren Q."/>
            <person name="Varga J."/>
            <person name="Awad M.M."/>
            <person name="Brinkac L.M."/>
            <person name="Daugherty S.C."/>
            <person name="Haft D.H."/>
            <person name="Dodson R.J."/>
            <person name="Madupu R."/>
            <person name="Nelson W.C."/>
            <person name="Rosovitz M.J."/>
            <person name="Sullivan S.A."/>
            <person name="Khouri H."/>
            <person name="Dimitrov G.I."/>
            <person name="Watkins K.L."/>
            <person name="Mulligan S."/>
            <person name="Benton J."/>
            <person name="Radune D."/>
            <person name="Fisher D.J."/>
            <person name="Atkins H.S."/>
            <person name="Hiscox T."/>
            <person name="Jost B.H."/>
            <person name="Billington S.J."/>
            <person name="Songer J.G."/>
            <person name="McClane B.A."/>
            <person name="Titball R.W."/>
            <person name="Rood J.I."/>
            <person name="Melville S.B."/>
            <person name="Paulsen I.T."/>
        </authorList>
    </citation>
    <scope>NUCLEOTIDE SEQUENCE [LARGE SCALE GENOMIC DNA]</scope>
    <source>
        <strain evidence="2">ATCC 13124 / DSM 756 / JCM 1290 / NCIMB 6125 / NCTC 8237 / S 107 / Type A</strain>
    </source>
</reference>
<keyword evidence="2" id="KW-1185">Reference proteome</keyword>
<dbReference type="InterPro" id="IPR014229">
    <property type="entry name" value="Spore_YtfJ"/>
</dbReference>
<proteinExistence type="predicted"/>
<evidence type="ECO:0008006" key="3">
    <source>
        <dbReference type="Google" id="ProtNLM"/>
    </source>
</evidence>
<gene>
    <name evidence="1" type="ordered locus">CPF_2058</name>
</gene>
<dbReference type="eggNOG" id="COG3874">
    <property type="taxonomic scope" value="Bacteria"/>
</dbReference>
<dbReference type="PIRSF" id="PIRSF021377">
    <property type="entry name" value="YtfJ"/>
    <property type="match status" value="1"/>
</dbReference>
<dbReference type="KEGG" id="cpf:CPF_2058"/>
<dbReference type="NCBIfam" id="TIGR02874">
    <property type="entry name" value="spore_ytfJ"/>
    <property type="match status" value="1"/>
</dbReference>
<protein>
    <recommendedName>
        <fullName evidence="3">Sporulation protein YtfJ</fullName>
    </recommendedName>
</protein>
<dbReference type="AlphaFoldDB" id="A0A0H2YQ60"/>
<evidence type="ECO:0000313" key="1">
    <source>
        <dbReference type="EMBL" id="ABG82709.1"/>
    </source>
</evidence>
<dbReference type="HOGENOM" id="CLU_115880_0_1_9"/>
<dbReference type="RefSeq" id="WP_003458743.1">
    <property type="nucleotide sequence ID" value="NC_008261.1"/>
</dbReference>
<dbReference type="PANTHER" id="PTHR39162">
    <property type="entry name" value="GLL3345 PROTEIN"/>
    <property type="match status" value="1"/>
</dbReference>
<dbReference type="PaxDb" id="195103-CPF_2058"/>